<accession>A0A0F9G0A0</accession>
<sequence>MYNPVGFFLAHDVLVPSVDQGSLDSKGNFMQTMAFAGEQTYEEMLDALRHRGIDKISIRIFPAFPLNYAKWPKKEFEAWLD</sequence>
<feature type="non-terminal residue" evidence="1">
    <location>
        <position position="81"/>
    </location>
</feature>
<evidence type="ECO:0000313" key="1">
    <source>
        <dbReference type="EMBL" id="KKL56802.1"/>
    </source>
</evidence>
<protein>
    <submittedName>
        <fullName evidence="1">Uncharacterized protein</fullName>
    </submittedName>
</protein>
<dbReference type="AlphaFoldDB" id="A0A0F9G0A0"/>
<dbReference type="EMBL" id="LAZR01030371">
    <property type="protein sequence ID" value="KKL56802.1"/>
    <property type="molecule type" value="Genomic_DNA"/>
</dbReference>
<proteinExistence type="predicted"/>
<name>A0A0F9G0A0_9ZZZZ</name>
<organism evidence="1">
    <name type="scientific">marine sediment metagenome</name>
    <dbReference type="NCBI Taxonomy" id="412755"/>
    <lineage>
        <taxon>unclassified sequences</taxon>
        <taxon>metagenomes</taxon>
        <taxon>ecological metagenomes</taxon>
    </lineage>
</organism>
<comment type="caution">
    <text evidence="1">The sequence shown here is derived from an EMBL/GenBank/DDBJ whole genome shotgun (WGS) entry which is preliminary data.</text>
</comment>
<gene>
    <name evidence="1" type="ORF">LCGC14_2241760</name>
</gene>
<reference evidence="1" key="1">
    <citation type="journal article" date="2015" name="Nature">
        <title>Complex archaea that bridge the gap between prokaryotes and eukaryotes.</title>
        <authorList>
            <person name="Spang A."/>
            <person name="Saw J.H."/>
            <person name="Jorgensen S.L."/>
            <person name="Zaremba-Niedzwiedzka K."/>
            <person name="Martijn J."/>
            <person name="Lind A.E."/>
            <person name="van Eijk R."/>
            <person name="Schleper C."/>
            <person name="Guy L."/>
            <person name="Ettema T.J."/>
        </authorList>
    </citation>
    <scope>NUCLEOTIDE SEQUENCE</scope>
</reference>